<comment type="caution">
    <text evidence="1">The sequence shown here is derived from an EMBL/GenBank/DDBJ whole genome shotgun (WGS) entry which is preliminary data.</text>
</comment>
<evidence type="ECO:0000313" key="2">
    <source>
        <dbReference type="Proteomes" id="UP000822688"/>
    </source>
</evidence>
<dbReference type="PANTHER" id="PTHR36382:SF2">
    <property type="entry name" value="OS04G0635700 PROTEIN"/>
    <property type="match status" value="1"/>
</dbReference>
<dbReference type="PANTHER" id="PTHR36382">
    <property type="entry name" value="OSJNBA0043L09.26 PROTEIN"/>
    <property type="match status" value="1"/>
</dbReference>
<sequence>MGVGGGGGAPGSFLTMKEAGPSLVEMASTDMHEKFSCRLHILSLNLLRVIAEQDVSIEELNTGKVRECS</sequence>
<protein>
    <submittedName>
        <fullName evidence="1">Uncharacterized protein</fullName>
    </submittedName>
</protein>
<dbReference type="AlphaFoldDB" id="A0A8T0I0L1"/>
<name>A0A8T0I0L1_CERPU</name>
<keyword evidence="2" id="KW-1185">Reference proteome</keyword>
<proteinExistence type="predicted"/>
<reference evidence="1" key="1">
    <citation type="submission" date="2020-06" db="EMBL/GenBank/DDBJ databases">
        <title>WGS assembly of Ceratodon purpureus strain R40.</title>
        <authorList>
            <person name="Carey S.B."/>
            <person name="Jenkins J."/>
            <person name="Shu S."/>
            <person name="Lovell J.T."/>
            <person name="Sreedasyam A."/>
            <person name="Maumus F."/>
            <person name="Tiley G.P."/>
            <person name="Fernandez-Pozo N."/>
            <person name="Barry K."/>
            <person name="Chen C."/>
            <person name="Wang M."/>
            <person name="Lipzen A."/>
            <person name="Daum C."/>
            <person name="Saski C.A."/>
            <person name="Payton A.C."/>
            <person name="Mcbreen J.C."/>
            <person name="Conrad R.E."/>
            <person name="Kollar L.M."/>
            <person name="Olsson S."/>
            <person name="Huttunen S."/>
            <person name="Landis J.B."/>
            <person name="Wickett N.J."/>
            <person name="Johnson M.G."/>
            <person name="Rensing S.A."/>
            <person name="Grimwood J."/>
            <person name="Schmutz J."/>
            <person name="Mcdaniel S.F."/>
        </authorList>
    </citation>
    <scope>NUCLEOTIDE SEQUENCE</scope>
    <source>
        <strain evidence="1">R40</strain>
    </source>
</reference>
<accession>A0A8T0I0L1</accession>
<organism evidence="1 2">
    <name type="scientific">Ceratodon purpureus</name>
    <name type="common">Fire moss</name>
    <name type="synonym">Dicranum purpureum</name>
    <dbReference type="NCBI Taxonomy" id="3225"/>
    <lineage>
        <taxon>Eukaryota</taxon>
        <taxon>Viridiplantae</taxon>
        <taxon>Streptophyta</taxon>
        <taxon>Embryophyta</taxon>
        <taxon>Bryophyta</taxon>
        <taxon>Bryophytina</taxon>
        <taxon>Bryopsida</taxon>
        <taxon>Dicranidae</taxon>
        <taxon>Pseudoditrichales</taxon>
        <taxon>Ditrichaceae</taxon>
        <taxon>Ceratodon</taxon>
    </lineage>
</organism>
<dbReference type="EMBL" id="CM026425">
    <property type="protein sequence ID" value="KAG0576445.1"/>
    <property type="molecule type" value="Genomic_DNA"/>
</dbReference>
<evidence type="ECO:0000313" key="1">
    <source>
        <dbReference type="EMBL" id="KAG0576445.1"/>
    </source>
</evidence>
<dbReference type="Proteomes" id="UP000822688">
    <property type="component" value="Chromosome 5"/>
</dbReference>
<gene>
    <name evidence="1" type="ORF">KC19_5G080500</name>
</gene>